<dbReference type="InterPro" id="IPR033116">
    <property type="entry name" value="TRYPSIN_SER"/>
</dbReference>
<dbReference type="InterPro" id="IPR050430">
    <property type="entry name" value="Peptidase_S1"/>
</dbReference>
<gene>
    <name evidence="8" type="ORF">OBRU01_17163</name>
</gene>
<dbReference type="AlphaFoldDB" id="A0A0L7L163"/>
<sequence>SYAGPQFRRIRAGSTVRNAGGAIVYISQVYNHPTYDLSTRDGDITVARLSSPLSFSPLVQQGVIINQGGFIPDNLSVMHAGWGDTTETGSTSPVLRDVAINTINNELCRERYRVAPRTACSASSIPNRIVGGEPTTIDRYPSIVQVDFLGVWTGTWGHSCAATILNSVYVLSAAHCFAGLFYGGPQFRRIRAGSTDRNTGGVIVNVAQVYNHPSYGMNAADGDISVVRLVSQLSYTPVVQASSIINQGGVLPDNMPVVHAGWGHTAQSGVASPVLRDVTIFTVNNELCRVRYLGAPRPGVVTENMICAGILDVGGKDACQGDSGGPLYYGDILVGVVSWGEGCAQAEFPGVSTRVASYTDWIVATAVDFLGVFSGVWGQSCAASILTSRHVVSAAHCFDGWWAYNHPSYGTNGYDGDISVIALVDALTYTPVVQPVTVMSQGSNIPDNLPVQGGSASPELLDVTIFTVNNEECARRYLGAPWPGTVTENMICAGILDVGGKDACQGDSGGPLYYGDILVGIVSWGQGCAQAVYPGVSTRVASYTDWIVATAV</sequence>
<dbReference type="InterPro" id="IPR001254">
    <property type="entry name" value="Trypsin_dom"/>
</dbReference>
<keyword evidence="3 6" id="KW-0720">Serine protease</keyword>
<dbReference type="PANTHER" id="PTHR24276:SF91">
    <property type="entry name" value="AT26814P-RELATED"/>
    <property type="match status" value="1"/>
</dbReference>
<keyword evidence="4" id="KW-1015">Disulfide bond</keyword>
<evidence type="ECO:0000313" key="8">
    <source>
        <dbReference type="EMBL" id="KOB69233.1"/>
    </source>
</evidence>
<feature type="domain" description="Peptidase S1" evidence="7">
    <location>
        <begin position="129"/>
        <end position="367"/>
    </location>
</feature>
<evidence type="ECO:0000256" key="4">
    <source>
        <dbReference type="ARBA" id="ARBA00023157"/>
    </source>
</evidence>
<accession>A0A0L7L163</accession>
<reference evidence="8 9" key="1">
    <citation type="journal article" date="2015" name="Genome Biol. Evol.">
        <title>The genome of winter moth (Operophtera brumata) provides a genomic perspective on sexual dimorphism and phenology.</title>
        <authorList>
            <person name="Derks M.F."/>
            <person name="Smit S."/>
            <person name="Salis L."/>
            <person name="Schijlen E."/>
            <person name="Bossers A."/>
            <person name="Mateman C."/>
            <person name="Pijl A.S."/>
            <person name="de Ridder D."/>
            <person name="Groenen M.A."/>
            <person name="Visser M.E."/>
            <person name="Megens H.J."/>
        </authorList>
    </citation>
    <scope>NUCLEOTIDE SEQUENCE [LARGE SCALE GENOMIC DNA]</scope>
    <source>
        <strain evidence="8">WM2013NL</strain>
        <tissue evidence="8">Head and thorax</tissue>
    </source>
</reference>
<dbReference type="InterPro" id="IPR018114">
    <property type="entry name" value="TRYPSIN_HIS"/>
</dbReference>
<evidence type="ECO:0000256" key="1">
    <source>
        <dbReference type="ARBA" id="ARBA00022670"/>
    </source>
</evidence>
<feature type="domain" description="Peptidase S1" evidence="7">
    <location>
        <begin position="381"/>
        <end position="552"/>
    </location>
</feature>
<name>A0A0L7L163_OPEBR</name>
<organism evidence="8 9">
    <name type="scientific">Operophtera brumata</name>
    <name type="common">Winter moth</name>
    <name type="synonym">Phalaena brumata</name>
    <dbReference type="NCBI Taxonomy" id="104452"/>
    <lineage>
        <taxon>Eukaryota</taxon>
        <taxon>Metazoa</taxon>
        <taxon>Ecdysozoa</taxon>
        <taxon>Arthropoda</taxon>
        <taxon>Hexapoda</taxon>
        <taxon>Insecta</taxon>
        <taxon>Pterygota</taxon>
        <taxon>Neoptera</taxon>
        <taxon>Endopterygota</taxon>
        <taxon>Lepidoptera</taxon>
        <taxon>Glossata</taxon>
        <taxon>Ditrysia</taxon>
        <taxon>Geometroidea</taxon>
        <taxon>Geometridae</taxon>
        <taxon>Larentiinae</taxon>
        <taxon>Operophtera</taxon>
    </lineage>
</organism>
<dbReference type="GO" id="GO:0004252">
    <property type="term" value="F:serine-type endopeptidase activity"/>
    <property type="evidence" value="ECO:0007669"/>
    <property type="project" value="InterPro"/>
</dbReference>
<dbReference type="PROSITE" id="PS50240">
    <property type="entry name" value="TRYPSIN_DOM"/>
    <property type="match status" value="2"/>
</dbReference>
<comment type="similarity">
    <text evidence="5">Belongs to the peptidase S1 family. CLIP subfamily.</text>
</comment>
<feature type="non-terminal residue" evidence="8">
    <location>
        <position position="552"/>
    </location>
</feature>
<evidence type="ECO:0000256" key="5">
    <source>
        <dbReference type="ARBA" id="ARBA00024195"/>
    </source>
</evidence>
<dbReference type="Proteomes" id="UP000037510">
    <property type="component" value="Unassembled WGS sequence"/>
</dbReference>
<dbReference type="PANTHER" id="PTHR24276">
    <property type="entry name" value="POLYSERASE-RELATED"/>
    <property type="match status" value="1"/>
</dbReference>
<evidence type="ECO:0000256" key="3">
    <source>
        <dbReference type="ARBA" id="ARBA00022825"/>
    </source>
</evidence>
<keyword evidence="1 6" id="KW-0645">Protease</keyword>
<comment type="caution">
    <text evidence="8">The sequence shown here is derived from an EMBL/GenBank/DDBJ whole genome shotgun (WGS) entry which is preliminary data.</text>
</comment>
<protein>
    <submittedName>
        <fullName evidence="8">Serine protease 2</fullName>
    </submittedName>
</protein>
<feature type="non-terminal residue" evidence="8">
    <location>
        <position position="1"/>
    </location>
</feature>
<dbReference type="InterPro" id="IPR043504">
    <property type="entry name" value="Peptidase_S1_PA_chymotrypsin"/>
</dbReference>
<evidence type="ECO:0000256" key="6">
    <source>
        <dbReference type="RuleBase" id="RU363034"/>
    </source>
</evidence>
<dbReference type="FunFam" id="2.40.10.10:FF:000002">
    <property type="entry name" value="Transmembrane protease serine"/>
    <property type="match status" value="1"/>
</dbReference>
<evidence type="ECO:0000259" key="7">
    <source>
        <dbReference type="PROSITE" id="PS50240"/>
    </source>
</evidence>
<dbReference type="PROSITE" id="PS00134">
    <property type="entry name" value="TRYPSIN_HIS"/>
    <property type="match status" value="2"/>
</dbReference>
<keyword evidence="2 6" id="KW-0378">Hydrolase</keyword>
<dbReference type="InterPro" id="IPR001314">
    <property type="entry name" value="Peptidase_S1A"/>
</dbReference>
<dbReference type="STRING" id="104452.A0A0L7L163"/>
<evidence type="ECO:0000256" key="2">
    <source>
        <dbReference type="ARBA" id="ARBA00022801"/>
    </source>
</evidence>
<dbReference type="Pfam" id="PF00089">
    <property type="entry name" value="Trypsin"/>
    <property type="match status" value="3"/>
</dbReference>
<proteinExistence type="inferred from homology"/>
<dbReference type="InterPro" id="IPR009003">
    <property type="entry name" value="Peptidase_S1_PA"/>
</dbReference>
<dbReference type="Gene3D" id="2.40.10.10">
    <property type="entry name" value="Trypsin-like serine proteases"/>
    <property type="match status" value="3"/>
</dbReference>
<dbReference type="GO" id="GO:0006508">
    <property type="term" value="P:proteolysis"/>
    <property type="evidence" value="ECO:0007669"/>
    <property type="project" value="UniProtKB-KW"/>
</dbReference>
<dbReference type="PROSITE" id="PS00135">
    <property type="entry name" value="TRYPSIN_SER"/>
    <property type="match status" value="2"/>
</dbReference>
<dbReference type="CDD" id="cd00190">
    <property type="entry name" value="Tryp_SPc"/>
    <property type="match status" value="2"/>
</dbReference>
<dbReference type="SMART" id="SM00020">
    <property type="entry name" value="Tryp_SPc"/>
    <property type="match status" value="2"/>
</dbReference>
<dbReference type="EMBL" id="JTDY01003642">
    <property type="protein sequence ID" value="KOB69233.1"/>
    <property type="molecule type" value="Genomic_DNA"/>
</dbReference>
<evidence type="ECO:0000313" key="9">
    <source>
        <dbReference type="Proteomes" id="UP000037510"/>
    </source>
</evidence>
<keyword evidence="9" id="KW-1185">Reference proteome</keyword>
<dbReference type="PRINTS" id="PR00722">
    <property type="entry name" value="CHYMOTRYPSIN"/>
</dbReference>
<dbReference type="SUPFAM" id="SSF50494">
    <property type="entry name" value="Trypsin-like serine proteases"/>
    <property type="match status" value="3"/>
</dbReference>